<name>A0ABQ3VF45_9CHLR</name>
<evidence type="ECO:0000313" key="3">
    <source>
        <dbReference type="EMBL" id="GHO84792.1"/>
    </source>
</evidence>
<dbReference type="InterPro" id="IPR013783">
    <property type="entry name" value="Ig-like_fold"/>
</dbReference>
<dbReference type="Proteomes" id="UP000635565">
    <property type="component" value="Unassembled WGS sequence"/>
</dbReference>
<evidence type="ECO:0000259" key="2">
    <source>
        <dbReference type="Pfam" id="PF13115"/>
    </source>
</evidence>
<evidence type="ECO:0000256" key="1">
    <source>
        <dbReference type="SAM" id="Phobius"/>
    </source>
</evidence>
<reference evidence="3 4" key="1">
    <citation type="journal article" date="2021" name="Int. J. Syst. Evol. Microbiol.">
        <title>Reticulibacter mediterranei gen. nov., sp. nov., within the new family Reticulibacteraceae fam. nov., and Ktedonospora formicarum gen. nov., sp. nov., Ktedonobacter robiniae sp. nov., Dictyobacter formicarum sp. nov. and Dictyobacter arantiisoli sp. nov., belonging to the class Ktedonobacteria.</title>
        <authorList>
            <person name="Yabe S."/>
            <person name="Zheng Y."/>
            <person name="Wang C.M."/>
            <person name="Sakai Y."/>
            <person name="Abe K."/>
            <person name="Yokota A."/>
            <person name="Donadio S."/>
            <person name="Cavaletti L."/>
            <person name="Monciardini P."/>
        </authorList>
    </citation>
    <scope>NUCLEOTIDE SEQUENCE [LARGE SCALE GENOMIC DNA]</scope>
    <source>
        <strain evidence="3 4">SOSP1-9</strain>
    </source>
</reference>
<keyword evidence="1" id="KW-0472">Membrane</keyword>
<sequence length="128" mass="14432">MRIRPFFWLILGIACVCVTILAFLYQPYVPVSLQVQMEQKQFMASGPSTLKLQLTDPDGLPIDEALVIPSARMTNMDMTALHNRVVPRGHGVYEVNLDLYMAGPWSITIQTQARGFKPQQQTLQVNVI</sequence>
<dbReference type="InterPro" id="IPR032693">
    <property type="entry name" value="YtkA-like_dom"/>
</dbReference>
<keyword evidence="1" id="KW-0812">Transmembrane</keyword>
<gene>
    <name evidence="3" type="ORF">KSZ_27980</name>
</gene>
<comment type="caution">
    <text evidence="3">The sequence shown here is derived from an EMBL/GenBank/DDBJ whole genome shotgun (WGS) entry which is preliminary data.</text>
</comment>
<dbReference type="PROSITE" id="PS51257">
    <property type="entry name" value="PROKAR_LIPOPROTEIN"/>
    <property type="match status" value="1"/>
</dbReference>
<keyword evidence="4" id="KW-1185">Reference proteome</keyword>
<feature type="domain" description="YtkA-like" evidence="2">
    <location>
        <begin position="33"/>
        <end position="109"/>
    </location>
</feature>
<protein>
    <recommendedName>
        <fullName evidence="2">YtkA-like domain-containing protein</fullName>
    </recommendedName>
</protein>
<feature type="transmembrane region" description="Helical" evidence="1">
    <location>
        <begin position="6"/>
        <end position="25"/>
    </location>
</feature>
<dbReference type="RefSeq" id="WP_201362423.1">
    <property type="nucleotide sequence ID" value="NZ_BNJJ01000007.1"/>
</dbReference>
<accession>A0ABQ3VF45</accession>
<organism evidence="3 4">
    <name type="scientific">Dictyobacter formicarum</name>
    <dbReference type="NCBI Taxonomy" id="2778368"/>
    <lineage>
        <taxon>Bacteria</taxon>
        <taxon>Bacillati</taxon>
        <taxon>Chloroflexota</taxon>
        <taxon>Ktedonobacteria</taxon>
        <taxon>Ktedonobacterales</taxon>
        <taxon>Dictyobacteraceae</taxon>
        <taxon>Dictyobacter</taxon>
    </lineage>
</organism>
<proteinExistence type="predicted"/>
<dbReference type="Gene3D" id="2.60.40.10">
    <property type="entry name" value="Immunoglobulins"/>
    <property type="match status" value="1"/>
</dbReference>
<keyword evidence="1" id="KW-1133">Transmembrane helix</keyword>
<dbReference type="Pfam" id="PF13115">
    <property type="entry name" value="YtkA"/>
    <property type="match status" value="1"/>
</dbReference>
<dbReference type="EMBL" id="BNJJ01000007">
    <property type="protein sequence ID" value="GHO84792.1"/>
    <property type="molecule type" value="Genomic_DNA"/>
</dbReference>
<evidence type="ECO:0000313" key="4">
    <source>
        <dbReference type="Proteomes" id="UP000635565"/>
    </source>
</evidence>